<evidence type="ECO:0000259" key="3">
    <source>
        <dbReference type="PROSITE" id="PS51186"/>
    </source>
</evidence>
<keyword evidence="1 4" id="KW-0808">Transferase</keyword>
<dbReference type="PROSITE" id="PS51186">
    <property type="entry name" value="GNAT"/>
    <property type="match status" value="1"/>
</dbReference>
<evidence type="ECO:0000313" key="5">
    <source>
        <dbReference type="Proteomes" id="UP000228758"/>
    </source>
</evidence>
<gene>
    <name evidence="4" type="ORF">CLV46_2427</name>
</gene>
<dbReference type="Pfam" id="PF00583">
    <property type="entry name" value="Acetyltransf_1"/>
    <property type="match status" value="1"/>
</dbReference>
<organism evidence="4 5">
    <name type="scientific">Diaminobutyricimonas aerilata</name>
    <dbReference type="NCBI Taxonomy" id="1162967"/>
    <lineage>
        <taxon>Bacteria</taxon>
        <taxon>Bacillati</taxon>
        <taxon>Actinomycetota</taxon>
        <taxon>Actinomycetes</taxon>
        <taxon>Micrococcales</taxon>
        <taxon>Microbacteriaceae</taxon>
        <taxon>Diaminobutyricimonas</taxon>
    </lineage>
</organism>
<dbReference type="PANTHER" id="PTHR43877">
    <property type="entry name" value="AMINOALKYLPHOSPHONATE N-ACETYLTRANSFERASE-RELATED-RELATED"/>
    <property type="match status" value="1"/>
</dbReference>
<accession>A0A2M9CLT5</accession>
<proteinExistence type="predicted"/>
<name>A0A2M9CLT5_9MICO</name>
<protein>
    <submittedName>
        <fullName evidence="4">Acetyltransferase (GNAT) family protein</fullName>
    </submittedName>
</protein>
<evidence type="ECO:0000256" key="2">
    <source>
        <dbReference type="ARBA" id="ARBA00023315"/>
    </source>
</evidence>
<feature type="domain" description="N-acetyltransferase" evidence="3">
    <location>
        <begin position="16"/>
        <end position="159"/>
    </location>
</feature>
<dbReference type="InterPro" id="IPR050832">
    <property type="entry name" value="Bact_Acetyltransf"/>
</dbReference>
<dbReference type="OrthoDB" id="70840at2"/>
<dbReference type="SUPFAM" id="SSF55729">
    <property type="entry name" value="Acyl-CoA N-acyltransferases (Nat)"/>
    <property type="match status" value="1"/>
</dbReference>
<evidence type="ECO:0000313" key="4">
    <source>
        <dbReference type="EMBL" id="PJJ72850.1"/>
    </source>
</evidence>
<dbReference type="AlphaFoldDB" id="A0A2M9CLT5"/>
<dbReference type="GO" id="GO:0016747">
    <property type="term" value="F:acyltransferase activity, transferring groups other than amino-acyl groups"/>
    <property type="evidence" value="ECO:0007669"/>
    <property type="project" value="InterPro"/>
</dbReference>
<dbReference type="Gene3D" id="3.40.630.30">
    <property type="match status" value="1"/>
</dbReference>
<keyword evidence="5" id="KW-1185">Reference proteome</keyword>
<sequence length="167" mass="18443">MTVEISRVPWSDERGAVLRRLMSEEMNERYEGSHDHDPDFPRKAAIAFTIDPATVVTCVLATDDGEPVGHAALRRVDDYFELKNVIVVPSHRGRGLGHALLAEIERATIDAGGDALLLQTGDRQPEAVALYEKLGYEQIPPFGNYTLISNSICFRKRLEIASGPAAR</sequence>
<dbReference type="EMBL" id="PGFF01000001">
    <property type="protein sequence ID" value="PJJ72850.1"/>
    <property type="molecule type" value="Genomic_DNA"/>
</dbReference>
<dbReference type="CDD" id="cd04301">
    <property type="entry name" value="NAT_SF"/>
    <property type="match status" value="1"/>
</dbReference>
<keyword evidence="2" id="KW-0012">Acyltransferase</keyword>
<dbReference type="InterPro" id="IPR016181">
    <property type="entry name" value="Acyl_CoA_acyltransferase"/>
</dbReference>
<comment type="caution">
    <text evidence="4">The sequence shown here is derived from an EMBL/GenBank/DDBJ whole genome shotgun (WGS) entry which is preliminary data.</text>
</comment>
<dbReference type="RefSeq" id="WP_100364999.1">
    <property type="nucleotide sequence ID" value="NZ_PGFF01000001.1"/>
</dbReference>
<dbReference type="PANTHER" id="PTHR43877:SF2">
    <property type="entry name" value="AMINOALKYLPHOSPHONATE N-ACETYLTRANSFERASE-RELATED"/>
    <property type="match status" value="1"/>
</dbReference>
<dbReference type="Proteomes" id="UP000228758">
    <property type="component" value="Unassembled WGS sequence"/>
</dbReference>
<evidence type="ECO:0000256" key="1">
    <source>
        <dbReference type="ARBA" id="ARBA00022679"/>
    </source>
</evidence>
<dbReference type="InterPro" id="IPR000182">
    <property type="entry name" value="GNAT_dom"/>
</dbReference>
<reference evidence="4 5" key="1">
    <citation type="submission" date="2017-11" db="EMBL/GenBank/DDBJ databases">
        <title>Genomic Encyclopedia of Archaeal and Bacterial Type Strains, Phase II (KMG-II): From Individual Species to Whole Genera.</title>
        <authorList>
            <person name="Goeker M."/>
        </authorList>
    </citation>
    <scope>NUCLEOTIDE SEQUENCE [LARGE SCALE GENOMIC DNA]</scope>
    <source>
        <strain evidence="4 5">DSM 27393</strain>
    </source>
</reference>